<evidence type="ECO:0000313" key="6">
    <source>
        <dbReference type="EMBL" id="AKU92069.1"/>
    </source>
</evidence>
<evidence type="ECO:0000256" key="4">
    <source>
        <dbReference type="ARBA" id="ARBA00022825"/>
    </source>
</evidence>
<dbReference type="InterPro" id="IPR047272">
    <property type="entry name" value="S49_SppA_C"/>
</dbReference>
<dbReference type="InterPro" id="IPR029045">
    <property type="entry name" value="ClpP/crotonase-like_dom_sf"/>
</dbReference>
<dbReference type="InterPro" id="IPR047217">
    <property type="entry name" value="S49_SppA_67K_type_N"/>
</dbReference>
<organism evidence="6 7">
    <name type="scientific">Vulgatibacter incomptus</name>
    <dbReference type="NCBI Taxonomy" id="1391653"/>
    <lineage>
        <taxon>Bacteria</taxon>
        <taxon>Pseudomonadati</taxon>
        <taxon>Myxococcota</taxon>
        <taxon>Myxococcia</taxon>
        <taxon>Myxococcales</taxon>
        <taxon>Cystobacterineae</taxon>
        <taxon>Vulgatibacteraceae</taxon>
        <taxon>Vulgatibacter</taxon>
    </lineage>
</organism>
<dbReference type="GO" id="GO:0008236">
    <property type="term" value="F:serine-type peptidase activity"/>
    <property type="evidence" value="ECO:0007669"/>
    <property type="project" value="UniProtKB-KW"/>
</dbReference>
<reference evidence="6 7" key="1">
    <citation type="submission" date="2015-08" db="EMBL/GenBank/DDBJ databases">
        <authorList>
            <person name="Babu N.S."/>
            <person name="Beckwith C.J."/>
            <person name="Beseler K.G."/>
            <person name="Brison A."/>
            <person name="Carone J.V."/>
            <person name="Caskin T.P."/>
            <person name="Diamond M."/>
            <person name="Durham M.E."/>
            <person name="Foxe J.M."/>
            <person name="Go M."/>
            <person name="Henderson B.A."/>
            <person name="Jones I.B."/>
            <person name="McGettigan J.A."/>
            <person name="Micheletti S.J."/>
            <person name="Nasrallah M.E."/>
            <person name="Ortiz D."/>
            <person name="Piller C.R."/>
            <person name="Privatt S.R."/>
            <person name="Schneider S.L."/>
            <person name="Sharp S."/>
            <person name="Smith T.C."/>
            <person name="Stanton J.D."/>
            <person name="Ullery H.E."/>
            <person name="Wilson R.J."/>
            <person name="Serrano M.G."/>
            <person name="Buck G."/>
            <person name="Lee V."/>
            <person name="Wang Y."/>
            <person name="Carvalho R."/>
            <person name="Voegtly L."/>
            <person name="Shi R."/>
            <person name="Duckworth R."/>
            <person name="Johnson A."/>
            <person name="Loviza R."/>
            <person name="Walstead R."/>
            <person name="Shah Z."/>
            <person name="Kiflezghi M."/>
            <person name="Wade K."/>
            <person name="Ball S.L."/>
            <person name="Bradley K.W."/>
            <person name="Asai D.J."/>
            <person name="Bowman C.A."/>
            <person name="Russell D.A."/>
            <person name="Pope W.H."/>
            <person name="Jacobs-Sera D."/>
            <person name="Hendrix R.W."/>
            <person name="Hatfull G.F."/>
        </authorList>
    </citation>
    <scope>NUCLEOTIDE SEQUENCE [LARGE SCALE GENOMIC DNA]</scope>
    <source>
        <strain evidence="6 7">DSM 27710</strain>
    </source>
</reference>
<dbReference type="Pfam" id="PF01343">
    <property type="entry name" value="Peptidase_S49"/>
    <property type="match status" value="2"/>
</dbReference>
<name>A0A0K1PG30_9BACT</name>
<gene>
    <name evidence="6" type="ORF">AKJ08_2456</name>
</gene>
<dbReference type="PANTHER" id="PTHR33209">
    <property type="entry name" value="PROTEASE 4"/>
    <property type="match status" value="1"/>
</dbReference>
<dbReference type="Proteomes" id="UP000055590">
    <property type="component" value="Chromosome"/>
</dbReference>
<dbReference type="InterPro" id="IPR004635">
    <property type="entry name" value="Pept_S49_SppA"/>
</dbReference>
<feature type="domain" description="Peptidase S49" evidence="5">
    <location>
        <begin position="370"/>
        <end position="518"/>
    </location>
</feature>
<dbReference type="AlphaFoldDB" id="A0A0K1PG30"/>
<dbReference type="PANTHER" id="PTHR33209:SF1">
    <property type="entry name" value="PEPTIDASE S49 DOMAIN-CONTAINING PROTEIN"/>
    <property type="match status" value="1"/>
</dbReference>
<dbReference type="EMBL" id="CP012332">
    <property type="protein sequence ID" value="AKU92069.1"/>
    <property type="molecule type" value="Genomic_DNA"/>
</dbReference>
<feature type="domain" description="Peptidase S49" evidence="5">
    <location>
        <begin position="613"/>
        <end position="760"/>
    </location>
</feature>
<evidence type="ECO:0000313" key="7">
    <source>
        <dbReference type="Proteomes" id="UP000055590"/>
    </source>
</evidence>
<protein>
    <submittedName>
        <fullName evidence="6">Signal peptide peptidase SppA, 36K type</fullName>
    </submittedName>
</protein>
<keyword evidence="3" id="KW-0378">Hydrolase</keyword>
<dbReference type="Gene3D" id="6.20.330.10">
    <property type="match status" value="2"/>
</dbReference>
<keyword evidence="7" id="KW-1185">Reference proteome</keyword>
<dbReference type="InterPro" id="IPR002142">
    <property type="entry name" value="Peptidase_S49"/>
</dbReference>
<dbReference type="GO" id="GO:0006508">
    <property type="term" value="P:proteolysis"/>
    <property type="evidence" value="ECO:0007669"/>
    <property type="project" value="UniProtKB-KW"/>
</dbReference>
<evidence type="ECO:0000256" key="2">
    <source>
        <dbReference type="ARBA" id="ARBA00022670"/>
    </source>
</evidence>
<evidence type="ECO:0000256" key="3">
    <source>
        <dbReference type="ARBA" id="ARBA00022801"/>
    </source>
</evidence>
<keyword evidence="2" id="KW-0645">Protease</keyword>
<comment type="similarity">
    <text evidence="1">Belongs to the peptidase S49 family.</text>
</comment>
<proteinExistence type="inferred from homology"/>
<dbReference type="CDD" id="cd07018">
    <property type="entry name" value="S49_SppA_67K_type"/>
    <property type="match status" value="1"/>
</dbReference>
<dbReference type="STRING" id="1391653.AKJ08_2456"/>
<accession>A0A0K1PG30</accession>
<dbReference type="KEGG" id="vin:AKJ08_2456"/>
<dbReference type="Gene3D" id="3.90.226.10">
    <property type="entry name" value="2-enoyl-CoA Hydratase, Chain A, domain 1"/>
    <property type="match status" value="2"/>
</dbReference>
<evidence type="ECO:0000259" key="5">
    <source>
        <dbReference type="Pfam" id="PF01343"/>
    </source>
</evidence>
<dbReference type="NCBIfam" id="TIGR00706">
    <property type="entry name" value="SppA_dom"/>
    <property type="match status" value="1"/>
</dbReference>
<sequence>MAALTLATAATAHAEATSLLTRFPTSGLDQPAASAALDDGPASIAVNPAGLGFQRGLALRYLHETGPGDGGMLASAKGDGLYLGDRFFGFLGFGVSMEWVRPKGDASLSLLHYRRTSWGLTIGSDSFSLGGAAHVFTNGALDDRASWDVGLMARPVRFLSVGFTIKDLDGQSFDGEKIPRQYVLGVGARPFGDWLTLAVDAEVLGSENRSVDHGFEAMNLGYTARVEVIPGLRVLASLTHRIDAEVPLIFQTGLALDTAHLGLDGTPLIRTRDGSAGFLVGAELRAWERRGLDLAPHRRVAVVDLTHALSPASELRLFPSEVRDPMVDFVAGLDRLAKDRDVGGVILEIRSTPDVAMGKAYEIRQAISEFRQSGKPIAVLLFAADDATYFLASAADRVYATPDAALFVNGFSSRADFLADTLKLIGVTVDVAKVGAYKNAPDALTRSSISDEQKEVIHSMLDDVFPRYVDTVAASRNLSPARFRALVDTGVLTSQQALEGGLIDRVLFPDELAEEMRGLVHGAVGLVDTRLEAEEWTSWGPAPEIAVIPIEGTITAGHASGGLVQTTGARSVVAALESAARDPEVRAIVLRIDSGGGDAGGSQLIWRAVVKAREKKPVIATMSDAAASGGYLAAVGADRIFAAPDTVTGSIGIFWIKPSFEGLLHKLEIGTYKEKRGENADISSILQPWTPGEQAAVQAYVDSFYKQFVEATAGGRHLDVDQVDAVARGRVWTGAQAKERNLVDEIGGLADALRFARAASGLTREEVVRYRIYRPSASLLRVGAGASLEIDPPPGSWIAGLPEPVRDAILAKIPLPLLVSNPSGLWALAPFDWRPR</sequence>
<evidence type="ECO:0000256" key="1">
    <source>
        <dbReference type="ARBA" id="ARBA00008683"/>
    </source>
</evidence>
<dbReference type="SUPFAM" id="SSF52096">
    <property type="entry name" value="ClpP/crotonase"/>
    <property type="match status" value="2"/>
</dbReference>
<dbReference type="CDD" id="cd07023">
    <property type="entry name" value="S49_Sppa_N_C"/>
    <property type="match status" value="1"/>
</dbReference>
<keyword evidence="4" id="KW-0720">Serine protease</keyword>